<feature type="region of interest" description="Disordered" evidence="1">
    <location>
        <begin position="1"/>
        <end position="26"/>
    </location>
</feature>
<dbReference type="EnsemblMetazoa" id="ASIC019991-RA">
    <property type="protein sequence ID" value="ASIC019991-PA"/>
    <property type="gene ID" value="ASIC019991"/>
</dbReference>
<name>A0A084WNL6_ANOSI</name>
<gene>
    <name evidence="2" type="ORF">ZHAS_00019991</name>
</gene>
<evidence type="ECO:0000256" key="1">
    <source>
        <dbReference type="SAM" id="MobiDB-lite"/>
    </source>
</evidence>
<protein>
    <submittedName>
        <fullName evidence="2 3">Protein TIFY 3B</fullName>
    </submittedName>
</protein>
<dbReference type="EMBL" id="ATLV01024626">
    <property type="status" value="NOT_ANNOTATED_CDS"/>
    <property type="molecule type" value="Genomic_DNA"/>
</dbReference>
<accession>A0A084WNL6</accession>
<organism evidence="2">
    <name type="scientific">Anopheles sinensis</name>
    <name type="common">Mosquito</name>
    <dbReference type="NCBI Taxonomy" id="74873"/>
    <lineage>
        <taxon>Eukaryota</taxon>
        <taxon>Metazoa</taxon>
        <taxon>Ecdysozoa</taxon>
        <taxon>Arthropoda</taxon>
        <taxon>Hexapoda</taxon>
        <taxon>Insecta</taxon>
        <taxon>Pterygota</taxon>
        <taxon>Neoptera</taxon>
        <taxon>Endopterygota</taxon>
        <taxon>Diptera</taxon>
        <taxon>Nematocera</taxon>
        <taxon>Culicoidea</taxon>
        <taxon>Culicidae</taxon>
        <taxon>Anophelinae</taxon>
        <taxon>Anopheles</taxon>
    </lineage>
</organism>
<reference evidence="3" key="2">
    <citation type="submission" date="2020-05" db="UniProtKB">
        <authorList>
            <consortium name="EnsemblMetazoa"/>
        </authorList>
    </citation>
    <scope>IDENTIFICATION</scope>
</reference>
<reference evidence="2 4" key="1">
    <citation type="journal article" date="2014" name="BMC Genomics">
        <title>Genome sequence of Anopheles sinensis provides insight into genetics basis of mosquito competence for malaria parasites.</title>
        <authorList>
            <person name="Zhou D."/>
            <person name="Zhang D."/>
            <person name="Ding G."/>
            <person name="Shi L."/>
            <person name="Hou Q."/>
            <person name="Ye Y."/>
            <person name="Xu Y."/>
            <person name="Zhou H."/>
            <person name="Xiong C."/>
            <person name="Li S."/>
            <person name="Yu J."/>
            <person name="Hong S."/>
            <person name="Yu X."/>
            <person name="Zou P."/>
            <person name="Chen C."/>
            <person name="Chang X."/>
            <person name="Wang W."/>
            <person name="Lv Y."/>
            <person name="Sun Y."/>
            <person name="Ma L."/>
            <person name="Shen B."/>
            <person name="Zhu C."/>
        </authorList>
    </citation>
    <scope>NUCLEOTIDE SEQUENCE [LARGE SCALE GENOMIC DNA]</scope>
</reference>
<proteinExistence type="predicted"/>
<dbReference type="EMBL" id="KE525354">
    <property type="protein sequence ID" value="KFB51810.1"/>
    <property type="molecule type" value="Genomic_DNA"/>
</dbReference>
<sequence>MALREKFTLGQSRPAGVGSVSKGKDKSSSIGVTAILSVPARGWEKCHIPSRTVRETKRWCGAICVYV</sequence>
<evidence type="ECO:0000313" key="3">
    <source>
        <dbReference type="EnsemblMetazoa" id="ASIC019991-PA"/>
    </source>
</evidence>
<evidence type="ECO:0000313" key="4">
    <source>
        <dbReference type="Proteomes" id="UP000030765"/>
    </source>
</evidence>
<dbReference type="VEuPathDB" id="VectorBase:ASIC019991"/>
<dbReference type="Proteomes" id="UP000030765">
    <property type="component" value="Unassembled WGS sequence"/>
</dbReference>
<evidence type="ECO:0000313" key="2">
    <source>
        <dbReference type="EMBL" id="KFB51810.1"/>
    </source>
</evidence>
<dbReference type="AlphaFoldDB" id="A0A084WNL6"/>
<keyword evidence="4" id="KW-1185">Reference proteome</keyword>